<name>A0A1I3SA04_9HYPH</name>
<dbReference type="RefSeq" id="WP_091524554.1">
    <property type="nucleotide sequence ID" value="NZ_FORF01000027.1"/>
</dbReference>
<protein>
    <submittedName>
        <fullName evidence="1">Phage head-tail joining protein</fullName>
    </submittedName>
</protein>
<sequence length="114" mass="12665">MTGAGVLNNRFTVQRDVAEPDWTGHPGDPDWQDQFTVWGKITFMRGGETVIAARLTAKQPAILTIRISAQALTILPSDRIVDARTGEMFNIREQPRRSRDDSGLLEMLIEAGVT</sequence>
<dbReference type="Pfam" id="PF05521">
    <property type="entry name" value="Phage_HCP"/>
    <property type="match status" value="1"/>
</dbReference>
<reference evidence="2" key="1">
    <citation type="submission" date="2016-10" db="EMBL/GenBank/DDBJ databases">
        <authorList>
            <person name="Varghese N."/>
            <person name="Submissions S."/>
        </authorList>
    </citation>
    <scope>NUCLEOTIDE SEQUENCE [LARGE SCALE GENOMIC DNA]</scope>
    <source>
        <strain evidence="2">DSM 21857</strain>
    </source>
</reference>
<gene>
    <name evidence="1" type="ORF">SAMN03080618_03275</name>
</gene>
<keyword evidence="2" id="KW-1185">Reference proteome</keyword>
<dbReference type="EMBL" id="FORF01000027">
    <property type="protein sequence ID" value="SFJ54346.1"/>
    <property type="molecule type" value="Genomic_DNA"/>
</dbReference>
<dbReference type="OrthoDB" id="7997871at2"/>
<dbReference type="STRING" id="1121003.SAMN03080618_03275"/>
<evidence type="ECO:0000313" key="1">
    <source>
        <dbReference type="EMBL" id="SFJ54346.1"/>
    </source>
</evidence>
<dbReference type="Gene3D" id="2.40.10.270">
    <property type="entry name" value="Bacteriophage SPP1 head-tail adaptor protein"/>
    <property type="match status" value="1"/>
</dbReference>
<dbReference type="InterPro" id="IPR008767">
    <property type="entry name" value="Phage_SPP1_head-tail_adaptor"/>
</dbReference>
<proteinExistence type="predicted"/>
<organism evidence="1 2">
    <name type="scientific">Aquamicrobium aerolatum DSM 21857</name>
    <dbReference type="NCBI Taxonomy" id="1121003"/>
    <lineage>
        <taxon>Bacteria</taxon>
        <taxon>Pseudomonadati</taxon>
        <taxon>Pseudomonadota</taxon>
        <taxon>Alphaproteobacteria</taxon>
        <taxon>Hyphomicrobiales</taxon>
        <taxon>Phyllobacteriaceae</taxon>
        <taxon>Aerobium</taxon>
    </lineage>
</organism>
<dbReference type="Proteomes" id="UP000242763">
    <property type="component" value="Unassembled WGS sequence"/>
</dbReference>
<evidence type="ECO:0000313" key="2">
    <source>
        <dbReference type="Proteomes" id="UP000242763"/>
    </source>
</evidence>
<dbReference type="AlphaFoldDB" id="A0A1I3SA04"/>
<dbReference type="InterPro" id="IPR038666">
    <property type="entry name" value="SSP1_head-tail_sf"/>
</dbReference>
<accession>A0A1I3SA04</accession>